<feature type="domain" description="HTH psq-type" evidence="1">
    <location>
        <begin position="22"/>
        <end position="40"/>
    </location>
</feature>
<proteinExistence type="predicted"/>
<dbReference type="Proteomes" id="UP000606974">
    <property type="component" value="Unassembled WGS sequence"/>
</dbReference>
<dbReference type="AlphaFoldDB" id="A0A8H7E4I7"/>
<sequence>MSNKEKSIQKASSDVELGLFSSIRKAADYYDVPNSTVAHRRAGRPSVAEADRISQTQHLPPNYAQIRRMLVKLLQRKGDKIRLEINIRTLRVLWLLIRALLKAPSPNLNTFAAHRANSVNIRCL</sequence>
<keyword evidence="3" id="KW-1185">Reference proteome</keyword>
<evidence type="ECO:0000259" key="1">
    <source>
        <dbReference type="Pfam" id="PF05225"/>
    </source>
</evidence>
<evidence type="ECO:0000313" key="3">
    <source>
        <dbReference type="Proteomes" id="UP000606974"/>
    </source>
</evidence>
<dbReference type="GO" id="GO:0003677">
    <property type="term" value="F:DNA binding"/>
    <property type="evidence" value="ECO:0007669"/>
    <property type="project" value="InterPro"/>
</dbReference>
<organism evidence="2 3">
    <name type="scientific">Endocarpon pusillum</name>
    <dbReference type="NCBI Taxonomy" id="364733"/>
    <lineage>
        <taxon>Eukaryota</taxon>
        <taxon>Fungi</taxon>
        <taxon>Dikarya</taxon>
        <taxon>Ascomycota</taxon>
        <taxon>Pezizomycotina</taxon>
        <taxon>Eurotiomycetes</taxon>
        <taxon>Chaetothyriomycetidae</taxon>
        <taxon>Verrucariales</taxon>
        <taxon>Verrucariaceae</taxon>
        <taxon>Endocarpon</taxon>
    </lineage>
</organism>
<gene>
    <name evidence="2" type="ORF">GJ744_008324</name>
</gene>
<dbReference type="OrthoDB" id="3439594at2759"/>
<dbReference type="EMBL" id="JAACFV010000045">
    <property type="protein sequence ID" value="KAF7509097.1"/>
    <property type="molecule type" value="Genomic_DNA"/>
</dbReference>
<accession>A0A8H7E4I7</accession>
<comment type="caution">
    <text evidence="2">The sequence shown here is derived from an EMBL/GenBank/DDBJ whole genome shotgun (WGS) entry which is preliminary data.</text>
</comment>
<dbReference type="InterPro" id="IPR007889">
    <property type="entry name" value="HTH_Psq"/>
</dbReference>
<name>A0A8H7E4I7_9EURO</name>
<evidence type="ECO:0000313" key="2">
    <source>
        <dbReference type="EMBL" id="KAF7509097.1"/>
    </source>
</evidence>
<dbReference type="Pfam" id="PF05225">
    <property type="entry name" value="HTH_psq"/>
    <property type="match status" value="1"/>
</dbReference>
<protein>
    <recommendedName>
        <fullName evidence="1">HTH psq-type domain-containing protein</fullName>
    </recommendedName>
</protein>
<reference evidence="2" key="1">
    <citation type="submission" date="2020-02" db="EMBL/GenBank/DDBJ databases">
        <authorList>
            <person name="Palmer J.M."/>
        </authorList>
    </citation>
    <scope>NUCLEOTIDE SEQUENCE</scope>
    <source>
        <strain evidence="2">EPUS1.4</strain>
        <tissue evidence="2">Thallus</tissue>
    </source>
</reference>